<reference evidence="8 9" key="1">
    <citation type="submission" date="2019-07" db="EMBL/GenBank/DDBJ databases">
        <title>Whole genome shotgun sequence of Knoellia locipacati NBRC 109775.</title>
        <authorList>
            <person name="Hosoyama A."/>
            <person name="Uohara A."/>
            <person name="Ohji S."/>
            <person name="Ichikawa N."/>
        </authorList>
    </citation>
    <scope>NUCLEOTIDE SEQUENCE [LARGE SCALE GENOMIC DNA]</scope>
    <source>
        <strain evidence="8 9">NBRC 109775</strain>
    </source>
</reference>
<organism evidence="8 9">
    <name type="scientific">Knoellia locipacati</name>
    <dbReference type="NCBI Taxonomy" id="882824"/>
    <lineage>
        <taxon>Bacteria</taxon>
        <taxon>Bacillati</taxon>
        <taxon>Actinomycetota</taxon>
        <taxon>Actinomycetes</taxon>
        <taxon>Micrococcales</taxon>
        <taxon>Intrasporangiaceae</taxon>
        <taxon>Knoellia</taxon>
    </lineage>
</organism>
<keyword evidence="3 6" id="KW-0812">Transmembrane</keyword>
<evidence type="ECO:0000313" key="8">
    <source>
        <dbReference type="EMBL" id="GEQ14504.1"/>
    </source>
</evidence>
<dbReference type="RefSeq" id="WP_147065678.1">
    <property type="nucleotide sequence ID" value="NZ_BAABDN010000002.1"/>
</dbReference>
<evidence type="ECO:0000256" key="6">
    <source>
        <dbReference type="SAM" id="Phobius"/>
    </source>
</evidence>
<feature type="domain" description="PDGLE" evidence="7">
    <location>
        <begin position="13"/>
        <end position="102"/>
    </location>
</feature>
<evidence type="ECO:0000256" key="5">
    <source>
        <dbReference type="ARBA" id="ARBA00023136"/>
    </source>
</evidence>
<name>A0A512T2T3_9MICO</name>
<proteinExistence type="predicted"/>
<protein>
    <recommendedName>
        <fullName evidence="7">PDGLE domain-containing protein</fullName>
    </recommendedName>
</protein>
<evidence type="ECO:0000259" key="7">
    <source>
        <dbReference type="Pfam" id="PF13190"/>
    </source>
</evidence>
<accession>A0A512T2T3</accession>
<evidence type="ECO:0000313" key="9">
    <source>
        <dbReference type="Proteomes" id="UP000321793"/>
    </source>
</evidence>
<dbReference type="EMBL" id="BKBA01000009">
    <property type="protein sequence ID" value="GEQ14504.1"/>
    <property type="molecule type" value="Genomic_DNA"/>
</dbReference>
<keyword evidence="9" id="KW-1185">Reference proteome</keyword>
<keyword evidence="5 6" id="KW-0472">Membrane</keyword>
<evidence type="ECO:0000256" key="2">
    <source>
        <dbReference type="ARBA" id="ARBA00022475"/>
    </source>
</evidence>
<dbReference type="InterPro" id="IPR025937">
    <property type="entry name" value="PDGLE_dom"/>
</dbReference>
<dbReference type="Proteomes" id="UP000321793">
    <property type="component" value="Unassembled WGS sequence"/>
</dbReference>
<evidence type="ECO:0000256" key="4">
    <source>
        <dbReference type="ARBA" id="ARBA00022989"/>
    </source>
</evidence>
<dbReference type="Pfam" id="PF13190">
    <property type="entry name" value="PDGLE"/>
    <property type="match status" value="1"/>
</dbReference>
<evidence type="ECO:0000256" key="1">
    <source>
        <dbReference type="ARBA" id="ARBA00004236"/>
    </source>
</evidence>
<gene>
    <name evidence="8" type="ORF">KLO01_25510</name>
</gene>
<feature type="transmembrane region" description="Helical" evidence="6">
    <location>
        <begin position="80"/>
        <end position="100"/>
    </location>
</feature>
<comment type="caution">
    <text evidence="8">The sequence shown here is derived from an EMBL/GenBank/DDBJ whole genome shotgun (WGS) entry which is preliminary data.</text>
</comment>
<sequence>MSAAPHRRVSTTRLVVVGLAVCAVLAGVVSAWASSNPDGLEYVAESLGFLDSARDHGSAGSPFADYGTAGVDDARLSGGLAGLVGIAVVAVVAFGLMHLLRRRSNDDD</sequence>
<evidence type="ECO:0000256" key="3">
    <source>
        <dbReference type="ARBA" id="ARBA00022692"/>
    </source>
</evidence>
<comment type="subcellular location">
    <subcellularLocation>
        <location evidence="1">Cell membrane</location>
    </subcellularLocation>
</comment>
<dbReference type="OrthoDB" id="4843785at2"/>
<dbReference type="AlphaFoldDB" id="A0A512T2T3"/>
<keyword evidence="2" id="KW-1003">Cell membrane</keyword>
<dbReference type="GO" id="GO:0005886">
    <property type="term" value="C:plasma membrane"/>
    <property type="evidence" value="ECO:0007669"/>
    <property type="project" value="UniProtKB-SubCell"/>
</dbReference>
<keyword evidence="4 6" id="KW-1133">Transmembrane helix</keyword>